<protein>
    <submittedName>
        <fullName evidence="1">Uncharacterized protein</fullName>
    </submittedName>
</protein>
<evidence type="ECO:0000313" key="2">
    <source>
        <dbReference type="Proteomes" id="UP000808337"/>
    </source>
</evidence>
<evidence type="ECO:0000313" key="1">
    <source>
        <dbReference type="EMBL" id="MBK9985104.1"/>
    </source>
</evidence>
<accession>A0A9D7XQ07</accession>
<name>A0A9D7XQ07_9BACT</name>
<sequence length="165" mass="17402">MTGGGSGAWINNGGTFNPSTSTVIFTNAAATISGTTNFYNITINSGAGLTLGAGSITRIAGTMTNNGIWNANPNDNVTVEYNGGDQTVLNPNGSTQGYHHLILSGTGTKTMPGTALIIHGDFSMAGTTTATALAAMDIGGDFNTRIRYNFYHRDIESFDWRKFYE</sequence>
<dbReference type="Proteomes" id="UP000808337">
    <property type="component" value="Unassembled WGS sequence"/>
</dbReference>
<gene>
    <name evidence="1" type="ORF">IPP15_22565</name>
</gene>
<dbReference type="AlphaFoldDB" id="A0A9D7XQ07"/>
<comment type="caution">
    <text evidence="1">The sequence shown here is derived from an EMBL/GenBank/DDBJ whole genome shotgun (WGS) entry which is preliminary data.</text>
</comment>
<reference evidence="1 2" key="1">
    <citation type="submission" date="2020-10" db="EMBL/GenBank/DDBJ databases">
        <title>Connecting structure to function with the recovery of over 1000 high-quality activated sludge metagenome-assembled genomes encoding full-length rRNA genes using long-read sequencing.</title>
        <authorList>
            <person name="Singleton C.M."/>
            <person name="Petriglieri F."/>
            <person name="Kristensen J.M."/>
            <person name="Kirkegaard R.H."/>
            <person name="Michaelsen T.Y."/>
            <person name="Andersen M.H."/>
            <person name="Karst S.M."/>
            <person name="Dueholm M.S."/>
            <person name="Nielsen P.H."/>
            <person name="Albertsen M."/>
        </authorList>
    </citation>
    <scope>NUCLEOTIDE SEQUENCE [LARGE SCALE GENOMIC DNA]</scope>
    <source>
        <strain evidence="1">Ribe_18-Q3-R11-54_MAXAC.273</strain>
    </source>
</reference>
<proteinExistence type="predicted"/>
<organism evidence="1 2">
    <name type="scientific">Candidatus Opimibacter skivensis</name>
    <dbReference type="NCBI Taxonomy" id="2982028"/>
    <lineage>
        <taxon>Bacteria</taxon>
        <taxon>Pseudomonadati</taxon>
        <taxon>Bacteroidota</taxon>
        <taxon>Saprospiria</taxon>
        <taxon>Saprospirales</taxon>
        <taxon>Saprospiraceae</taxon>
        <taxon>Candidatus Opimibacter</taxon>
    </lineage>
</organism>
<dbReference type="EMBL" id="JADKGY010000033">
    <property type="protein sequence ID" value="MBK9985104.1"/>
    <property type="molecule type" value="Genomic_DNA"/>
</dbReference>